<evidence type="ECO:0000313" key="2">
    <source>
        <dbReference type="Proteomes" id="UP000092582"/>
    </source>
</evidence>
<dbReference type="InterPro" id="IPR029058">
    <property type="entry name" value="AB_hydrolase_fold"/>
</dbReference>
<dbReference type="Proteomes" id="UP000092582">
    <property type="component" value="Chromosome 1"/>
</dbReference>
<organism evidence="1 2">
    <name type="scientific">Cryobacterium arcticum</name>
    <dbReference type="NCBI Taxonomy" id="670052"/>
    <lineage>
        <taxon>Bacteria</taxon>
        <taxon>Bacillati</taxon>
        <taxon>Actinomycetota</taxon>
        <taxon>Actinomycetes</taxon>
        <taxon>Micrococcales</taxon>
        <taxon>Microbacteriaceae</taxon>
        <taxon>Cryobacterium</taxon>
    </lineage>
</organism>
<protein>
    <recommendedName>
        <fullName evidence="3">Alpha/beta hydrolase</fullName>
    </recommendedName>
</protein>
<evidence type="ECO:0008006" key="3">
    <source>
        <dbReference type="Google" id="ProtNLM"/>
    </source>
</evidence>
<accession>A0A1B1BMA2</accession>
<dbReference type="OrthoDB" id="70765at2"/>
<keyword evidence="2" id="KW-1185">Reference proteome</keyword>
<gene>
    <name evidence="1" type="ORF">PA27867_2686</name>
</gene>
<dbReference type="KEGG" id="cart:PA27867_2686"/>
<dbReference type="EMBL" id="CP016282">
    <property type="protein sequence ID" value="ANP73626.1"/>
    <property type="molecule type" value="Genomic_DNA"/>
</dbReference>
<reference evidence="1 2" key="1">
    <citation type="submission" date="2016-06" db="EMBL/GenBank/DDBJ databases">
        <title>Genome sequencing of Cryobacterium arcticum PAMC 27867.</title>
        <authorList>
            <person name="Lee J."/>
            <person name="Kim O.-S."/>
        </authorList>
    </citation>
    <scope>NUCLEOTIDE SEQUENCE [LARGE SCALE GENOMIC DNA]</scope>
    <source>
        <strain evidence="1 2">PAMC 27867</strain>
    </source>
</reference>
<dbReference type="RefSeq" id="WP_066597175.1">
    <property type="nucleotide sequence ID" value="NZ_CP016282.1"/>
</dbReference>
<dbReference type="STRING" id="670052.PA27867_2686"/>
<dbReference type="SUPFAM" id="SSF53474">
    <property type="entry name" value="alpha/beta-Hydrolases"/>
    <property type="match status" value="1"/>
</dbReference>
<sequence length="187" mass="20206">MTSYVWARADSADAPVAVLLPGVNYSVQAPLLYWCATILAERGWHVQAVEWTVDDEARAHPLPFVERAVADAFDSCPPSSRRLIVAKSFGTYALPWARRAGIAGVWLTPLLSEEPVCLAVREATTADLAIGGELDAFWRPDNVAGTEAQLLSVPGAGHGLTRQGDWQGSLELQSSVLKRIESHLDGT</sequence>
<evidence type="ECO:0000313" key="1">
    <source>
        <dbReference type="EMBL" id="ANP73626.1"/>
    </source>
</evidence>
<name>A0A1B1BMA2_9MICO</name>
<proteinExistence type="predicted"/>
<dbReference type="Gene3D" id="3.40.50.1820">
    <property type="entry name" value="alpha/beta hydrolase"/>
    <property type="match status" value="1"/>
</dbReference>
<dbReference type="AlphaFoldDB" id="A0A1B1BMA2"/>